<dbReference type="UniPathway" id="UPA00392"/>
<dbReference type="InterPro" id="IPR042119">
    <property type="entry name" value="QueA_dom2"/>
</dbReference>
<dbReference type="Pfam" id="PF02547">
    <property type="entry name" value="Queuosine_synth"/>
    <property type="match status" value="1"/>
</dbReference>
<dbReference type="Gene3D" id="3.40.1780.10">
    <property type="entry name" value="QueA-like"/>
    <property type="match status" value="1"/>
</dbReference>
<evidence type="ECO:0000256" key="4">
    <source>
        <dbReference type="ARBA" id="ARBA00022490"/>
    </source>
</evidence>
<comment type="catalytic activity">
    <reaction evidence="8 13">
        <text>7-aminomethyl-7-carbaguanosine(34) in tRNA + S-adenosyl-L-methionine = epoxyqueuosine(34) in tRNA + adenine + L-methionine + 2 H(+)</text>
        <dbReference type="Rhea" id="RHEA:32155"/>
        <dbReference type="Rhea" id="RHEA-COMP:10342"/>
        <dbReference type="Rhea" id="RHEA-COMP:18582"/>
        <dbReference type="ChEBI" id="CHEBI:15378"/>
        <dbReference type="ChEBI" id="CHEBI:16708"/>
        <dbReference type="ChEBI" id="CHEBI:57844"/>
        <dbReference type="ChEBI" id="CHEBI:59789"/>
        <dbReference type="ChEBI" id="CHEBI:82833"/>
        <dbReference type="ChEBI" id="CHEBI:194443"/>
        <dbReference type="EC" id="2.4.99.17"/>
    </reaction>
</comment>
<evidence type="ECO:0000256" key="6">
    <source>
        <dbReference type="ARBA" id="ARBA00022691"/>
    </source>
</evidence>
<dbReference type="Proteomes" id="UP000516346">
    <property type="component" value="Chromosome"/>
</dbReference>
<comment type="similarity">
    <text evidence="9 13">Belongs to the QueA family.</text>
</comment>
<dbReference type="SUPFAM" id="SSF111337">
    <property type="entry name" value="QueA-like"/>
    <property type="match status" value="1"/>
</dbReference>
<evidence type="ECO:0000256" key="11">
    <source>
        <dbReference type="ARBA" id="ARBA00069325"/>
    </source>
</evidence>
<comment type="subcellular location">
    <subcellularLocation>
        <location evidence="1 13">Cytoplasm</location>
    </subcellularLocation>
</comment>
<keyword evidence="14" id="KW-0413">Isomerase</keyword>
<comment type="function">
    <text evidence="13">Transfers and isomerizes the ribose moiety from AdoMet to the 7-aminomethyl group of 7-deazaguanine (preQ1-tRNA) to give epoxyqueuosine (oQ-tRNA).</text>
</comment>
<dbReference type="PANTHER" id="PTHR30307:SF0">
    <property type="entry name" value="S-ADENOSYLMETHIONINE:TRNA RIBOSYLTRANSFERASE-ISOMERASE"/>
    <property type="match status" value="1"/>
</dbReference>
<dbReference type="GO" id="GO:0051075">
    <property type="term" value="F:S-adenosylmethionine:tRNA ribosyltransferase-isomerase activity"/>
    <property type="evidence" value="ECO:0007669"/>
    <property type="project" value="UniProtKB-EC"/>
</dbReference>
<sequence length="350" mass="39541">MQISDFSFVLPKSLIAFYPCFKRTKCRLLVMNGNTGTIFHTYFFNIIHEINAGDLIIFNDTEVIPARLLGYKKNGSRIEILIERILNKSAILAKIKKSKSIKIGSSIFFGKNNCIKADVINYKNSFFKILFDSKIYSVLDVISIFGKTPLPPYIKRPVNASDSDLYQTVYKKKIGSIAAPTAGLHFDHVLLDALDKKGINIDYLTLHIGSGTFEPIRVVKLEEHVMHSELIEISSSLIQKIKLCKKNGGRVIAVGTTTLRALESVYNSHAWNSSNNFSGETDIFIYPGYKHNVVDGLITNFHVPQSTLIMLVASFAGYENTMHAYYEAIRKKYRFFSYGDAMYVTLNKIN</sequence>
<keyword evidence="4 13" id="KW-0963">Cytoplasm</keyword>
<evidence type="ECO:0000313" key="15">
    <source>
        <dbReference type="Proteomes" id="UP000516346"/>
    </source>
</evidence>
<reference evidence="14 15" key="1">
    <citation type="submission" date="2020-09" db="EMBL/GenBank/DDBJ databases">
        <title>Genome sequence of the banana aphid, Pentalonia nigronervosa Coquerel (Hemiptera: Aphididae) and its symbionts.</title>
        <authorList>
            <person name="Mathers T.C."/>
            <person name="Mugford S.T."/>
            <person name="Hogenhout S.A."/>
            <person name="Tripathi L."/>
        </authorList>
    </citation>
    <scope>NUCLEOTIDE SEQUENCE [LARGE SCALE GENOMIC DNA]</scope>
    <source>
        <strain evidence="14">Ba4</strain>
    </source>
</reference>
<evidence type="ECO:0000256" key="3">
    <source>
        <dbReference type="ARBA" id="ARBA00011245"/>
    </source>
</evidence>
<organism evidence="14 15">
    <name type="scientific">Buchnera aphidicola</name>
    <name type="common">Pentalonia nigronervosa</name>
    <dbReference type="NCBI Taxonomy" id="1309793"/>
    <lineage>
        <taxon>Bacteria</taxon>
        <taxon>Pseudomonadati</taxon>
        <taxon>Pseudomonadota</taxon>
        <taxon>Gammaproteobacteria</taxon>
        <taxon>Enterobacterales</taxon>
        <taxon>Erwiniaceae</taxon>
        <taxon>Buchnera</taxon>
    </lineage>
</organism>
<evidence type="ECO:0000256" key="12">
    <source>
        <dbReference type="ARBA" id="ARBA00076160"/>
    </source>
</evidence>
<dbReference type="EMBL" id="CP061275">
    <property type="protein sequence ID" value="QNS01864.1"/>
    <property type="molecule type" value="Genomic_DNA"/>
</dbReference>
<evidence type="ECO:0000256" key="7">
    <source>
        <dbReference type="ARBA" id="ARBA00022785"/>
    </source>
</evidence>
<dbReference type="PANTHER" id="PTHR30307">
    <property type="entry name" value="S-ADENOSYLMETHIONINE:TRNA RIBOSYLTRANSFERASE-ISOMERASE"/>
    <property type="match status" value="1"/>
</dbReference>
<comment type="subunit">
    <text evidence="3 13">Monomer.</text>
</comment>
<evidence type="ECO:0000256" key="8">
    <source>
        <dbReference type="ARBA" id="ARBA00052751"/>
    </source>
</evidence>
<name>A0A7H1AZF9_9GAMM</name>
<evidence type="ECO:0000256" key="10">
    <source>
        <dbReference type="ARBA" id="ARBA00066503"/>
    </source>
</evidence>
<keyword evidence="6 13" id="KW-0949">S-adenosyl-L-methionine</keyword>
<accession>A0A7H1AZF9</accession>
<keyword evidence="5 13" id="KW-0808">Transferase</keyword>
<dbReference type="HAMAP" id="MF_00113">
    <property type="entry name" value="QueA"/>
    <property type="match status" value="1"/>
</dbReference>
<dbReference type="NCBIfam" id="NF001140">
    <property type="entry name" value="PRK00147.1"/>
    <property type="match status" value="1"/>
</dbReference>
<dbReference type="InterPro" id="IPR042118">
    <property type="entry name" value="QueA_dom1"/>
</dbReference>
<dbReference type="GO" id="GO:0008616">
    <property type="term" value="P:tRNA queuosine(34) biosynthetic process"/>
    <property type="evidence" value="ECO:0007669"/>
    <property type="project" value="UniProtKB-UniRule"/>
</dbReference>
<dbReference type="GO" id="GO:0005737">
    <property type="term" value="C:cytoplasm"/>
    <property type="evidence" value="ECO:0007669"/>
    <property type="project" value="UniProtKB-SubCell"/>
</dbReference>
<dbReference type="NCBIfam" id="TIGR00113">
    <property type="entry name" value="queA"/>
    <property type="match status" value="1"/>
</dbReference>
<evidence type="ECO:0000256" key="13">
    <source>
        <dbReference type="HAMAP-Rule" id="MF_00113"/>
    </source>
</evidence>
<proteinExistence type="inferred from homology"/>
<dbReference type="AlphaFoldDB" id="A0A7H1AZF9"/>
<comment type="pathway">
    <text evidence="2 13">tRNA modification; tRNA-queuosine biosynthesis.</text>
</comment>
<dbReference type="Gene3D" id="2.40.10.240">
    <property type="entry name" value="QueA-like"/>
    <property type="match status" value="1"/>
</dbReference>
<evidence type="ECO:0000313" key="14">
    <source>
        <dbReference type="EMBL" id="QNS01864.1"/>
    </source>
</evidence>
<evidence type="ECO:0000256" key="1">
    <source>
        <dbReference type="ARBA" id="ARBA00004496"/>
    </source>
</evidence>
<dbReference type="EC" id="2.4.99.17" evidence="10 13"/>
<evidence type="ECO:0000256" key="9">
    <source>
        <dbReference type="ARBA" id="ARBA00061210"/>
    </source>
</evidence>
<evidence type="ECO:0000256" key="2">
    <source>
        <dbReference type="ARBA" id="ARBA00004691"/>
    </source>
</evidence>
<dbReference type="InterPro" id="IPR003699">
    <property type="entry name" value="QueA"/>
</dbReference>
<keyword evidence="7 13" id="KW-0671">Queuosine biosynthesis</keyword>
<keyword evidence="14" id="KW-0328">Glycosyltransferase</keyword>
<evidence type="ECO:0000256" key="5">
    <source>
        <dbReference type="ARBA" id="ARBA00022679"/>
    </source>
</evidence>
<gene>
    <name evidence="13 14" type="primary">queA</name>
    <name evidence="14" type="ORF">ICW73_00005</name>
</gene>
<dbReference type="FunFam" id="3.40.1780.10:FF:000001">
    <property type="entry name" value="S-adenosylmethionine:tRNA ribosyltransferase-isomerase"/>
    <property type="match status" value="1"/>
</dbReference>
<dbReference type="InterPro" id="IPR036100">
    <property type="entry name" value="QueA_sf"/>
</dbReference>
<protein>
    <recommendedName>
        <fullName evidence="11 13">S-adenosylmethionine:tRNA ribosyltransferase-isomerase</fullName>
        <ecNumber evidence="10 13">2.4.99.17</ecNumber>
    </recommendedName>
    <alternativeName>
        <fullName evidence="12 13">Queuosine biosynthesis protein QueA</fullName>
    </alternativeName>
</protein>